<protein>
    <submittedName>
        <fullName evidence="1">Uncharacterized protein</fullName>
    </submittedName>
</protein>
<gene>
    <name evidence="1" type="ORF">TM448A04601_0007</name>
    <name evidence="2" type="ORF">TM448B05290_0007</name>
</gene>
<organism evidence="1">
    <name type="scientific">viral metagenome</name>
    <dbReference type="NCBI Taxonomy" id="1070528"/>
    <lineage>
        <taxon>unclassified sequences</taxon>
        <taxon>metagenomes</taxon>
        <taxon>organismal metagenomes</taxon>
    </lineage>
</organism>
<evidence type="ECO:0000313" key="2">
    <source>
        <dbReference type="EMBL" id="QJI03878.1"/>
    </source>
</evidence>
<dbReference type="EMBL" id="MT145127">
    <property type="protein sequence ID" value="QJI03878.1"/>
    <property type="molecule type" value="Genomic_DNA"/>
</dbReference>
<accession>A0A6H2A4E1</accession>
<dbReference type="AlphaFoldDB" id="A0A6H2A4E1"/>
<name>A0A6H2A4E1_9ZZZZ</name>
<proteinExistence type="predicted"/>
<evidence type="ECO:0000313" key="1">
    <source>
        <dbReference type="EMBL" id="QJA54310.1"/>
    </source>
</evidence>
<dbReference type="EMBL" id="MT144495">
    <property type="protein sequence ID" value="QJA54310.1"/>
    <property type="molecule type" value="Genomic_DNA"/>
</dbReference>
<sequence length="89" mass="10893">MSKITRILEKIHTYKYIAIDQYGNIVWIRENPRKELMEHCGVKWAEKMYFDTKEYIDNKKLTYHIGYVVAKKWFHVYGIEGNRFFKVVK</sequence>
<reference evidence="1" key="1">
    <citation type="submission" date="2020-03" db="EMBL/GenBank/DDBJ databases">
        <title>The deep terrestrial virosphere.</title>
        <authorList>
            <person name="Holmfeldt K."/>
            <person name="Nilsson E."/>
            <person name="Simone D."/>
            <person name="Lopez-Fernandez M."/>
            <person name="Wu X."/>
            <person name="de Brujin I."/>
            <person name="Lundin D."/>
            <person name="Andersson A."/>
            <person name="Bertilsson S."/>
            <person name="Dopson M."/>
        </authorList>
    </citation>
    <scope>NUCLEOTIDE SEQUENCE</scope>
    <source>
        <strain evidence="1">TM448A04601</strain>
        <strain evidence="2">TM448B05290</strain>
    </source>
</reference>